<protein>
    <submittedName>
        <fullName evidence="1">Uncharacterized protein</fullName>
    </submittedName>
</protein>
<evidence type="ECO:0000313" key="2">
    <source>
        <dbReference type="Proteomes" id="UP001151760"/>
    </source>
</evidence>
<keyword evidence="2" id="KW-1185">Reference proteome</keyword>
<gene>
    <name evidence="1" type="ORF">Tco_0909990</name>
</gene>
<proteinExistence type="predicted"/>
<dbReference type="EMBL" id="BQNB010014566">
    <property type="protein sequence ID" value="GJT29715.1"/>
    <property type="molecule type" value="Genomic_DNA"/>
</dbReference>
<dbReference type="Proteomes" id="UP001151760">
    <property type="component" value="Unassembled WGS sequence"/>
</dbReference>
<name>A0ABQ5CRJ6_9ASTR</name>
<reference evidence="1" key="1">
    <citation type="journal article" date="2022" name="Int. J. Mol. Sci.">
        <title>Draft Genome of Tanacetum Coccineum: Genomic Comparison of Closely Related Tanacetum-Family Plants.</title>
        <authorList>
            <person name="Yamashiro T."/>
            <person name="Shiraishi A."/>
            <person name="Nakayama K."/>
            <person name="Satake H."/>
        </authorList>
    </citation>
    <scope>NUCLEOTIDE SEQUENCE</scope>
</reference>
<organism evidence="1 2">
    <name type="scientific">Tanacetum coccineum</name>
    <dbReference type="NCBI Taxonomy" id="301880"/>
    <lineage>
        <taxon>Eukaryota</taxon>
        <taxon>Viridiplantae</taxon>
        <taxon>Streptophyta</taxon>
        <taxon>Embryophyta</taxon>
        <taxon>Tracheophyta</taxon>
        <taxon>Spermatophyta</taxon>
        <taxon>Magnoliopsida</taxon>
        <taxon>eudicotyledons</taxon>
        <taxon>Gunneridae</taxon>
        <taxon>Pentapetalae</taxon>
        <taxon>asterids</taxon>
        <taxon>campanulids</taxon>
        <taxon>Asterales</taxon>
        <taxon>Asteraceae</taxon>
        <taxon>Asteroideae</taxon>
        <taxon>Anthemideae</taxon>
        <taxon>Anthemidinae</taxon>
        <taxon>Tanacetum</taxon>
    </lineage>
</organism>
<accession>A0ABQ5CRJ6</accession>
<reference evidence="1" key="2">
    <citation type="submission" date="2022-01" db="EMBL/GenBank/DDBJ databases">
        <authorList>
            <person name="Yamashiro T."/>
            <person name="Shiraishi A."/>
            <person name="Satake H."/>
            <person name="Nakayama K."/>
        </authorList>
    </citation>
    <scope>NUCLEOTIDE SEQUENCE</scope>
</reference>
<comment type="caution">
    <text evidence="1">The sequence shown here is derived from an EMBL/GenBank/DDBJ whole genome shotgun (WGS) entry which is preliminary data.</text>
</comment>
<evidence type="ECO:0000313" key="1">
    <source>
        <dbReference type="EMBL" id="GJT29715.1"/>
    </source>
</evidence>
<sequence>MDFTTEVSPLKSRRSSMTRLANRFEDPDAAIEKEISRKTKNPNWKCRGFIIEEMMRKEYLQTGNLEQNDYDLEDERTWIVSIC</sequence>